<evidence type="ECO:0000313" key="2">
    <source>
        <dbReference type="EMBL" id="TRY00207.1"/>
    </source>
</evidence>
<dbReference type="Gene3D" id="2.60.40.4270">
    <property type="entry name" value="Listeria-Bacteroides repeat domain"/>
    <property type="match status" value="3"/>
</dbReference>
<dbReference type="InterPro" id="IPR013378">
    <property type="entry name" value="InlB-like_B-rpt"/>
</dbReference>
<name>A0A553IJ25_ACHLA</name>
<accession>A0A553IJ25</accession>
<reference evidence="2 3" key="1">
    <citation type="submission" date="2019-07" db="EMBL/GenBank/DDBJ databases">
        <title>Genome sequence of Acholeplasma laidlawii strain with increased resistance to erythromycin.</title>
        <authorList>
            <person name="Medvedeva E.S."/>
            <person name="Baranova N.B."/>
            <person name="Siniagina M.N."/>
            <person name="Mouzykantov A."/>
            <person name="Chernova O.A."/>
            <person name="Chernov V.M."/>
        </authorList>
    </citation>
    <scope>NUCLEOTIDE SEQUENCE [LARGE SCALE GENOMIC DNA]</scope>
    <source>
        <strain evidence="2 3">PG8REry</strain>
    </source>
</reference>
<comment type="subcellular location">
    <subcellularLocation>
        <location evidence="1">Cell envelope</location>
    </subcellularLocation>
</comment>
<dbReference type="GO" id="GO:0030313">
    <property type="term" value="C:cell envelope"/>
    <property type="evidence" value="ECO:0007669"/>
    <property type="project" value="UniProtKB-SubCell"/>
</dbReference>
<dbReference type="AlphaFoldDB" id="A0A553IJ25"/>
<organism evidence="2 3">
    <name type="scientific">Acholeplasma laidlawii</name>
    <dbReference type="NCBI Taxonomy" id="2148"/>
    <lineage>
        <taxon>Bacteria</taxon>
        <taxon>Bacillati</taxon>
        <taxon>Mycoplasmatota</taxon>
        <taxon>Mollicutes</taxon>
        <taxon>Acholeplasmatales</taxon>
        <taxon>Acholeplasmataceae</taxon>
        <taxon>Acholeplasma</taxon>
    </lineage>
</organism>
<proteinExistence type="predicted"/>
<protein>
    <submittedName>
        <fullName evidence="2">Uncharacterized protein</fullName>
    </submittedName>
</protein>
<dbReference type="Gene3D" id="3.40.190.10">
    <property type="entry name" value="Periplasmic binding protein-like II"/>
    <property type="match status" value="1"/>
</dbReference>
<comment type="caution">
    <text evidence="2">The sequence shown here is derived from an EMBL/GenBank/DDBJ whole genome shotgun (WGS) entry which is preliminary data.</text>
</comment>
<sequence length="828" mass="94534">MKKLILLFLLMPILTSCEIGKPLIEFESNGANHISPIEFLGIENLPSPEKEGHTFEGWYLDNGLTNKLIDDEQIISNTKVYAKWIVNQYNIEFEVDGGIEIDPLTNDFGADITNLPSPEKEGYSFDGWYLESNLATLFESDTMPSKNIVLYAKWNINNYDINYYYEGELLSSFTVPFNQIVLGEHAYEAPKIEGYTFLSWSVELPTLMPAHDISIDAIYEINTYQVTYIDYNGDILLELEVDYNSTAALPDVPNNQEGYHFVKWDKTNEKISSNVTIKAVYEINIYEVTILDYDQTYLGSESIEHGSIFTTSILPQNYPGKLFFGWDIGTDIITSDLTVVAEYSDIIHISFEVDGGLELENIQIPKGKPLSVEPVTSKIDYYFVSWYLDSEFIEIYYHDHIFTSDATLYAKYSETAPEEIVIMHDKLNEVDPFHPFYTAPDKMERQKVIKEVEIRLNVKVIFKAYHEQSAYGRDRINSIKNSAIAGVLMADILSINSDWTVELVKAGAIDPVDRYIMFSGDSKISENSKILGMYNGRIYTFNENEPTVDKGLFFNLDLLRSLGLENPAELFNQNGWTWSNFEAWATSAKTALESLGKEYKVLGGNRALYAESIIPLNGSSLINYRNERVEFHYAIAGETYSFLHELHKKGLFENSGRYDAGSPLWLSGKVLIHPGELSFLDASNRWKHISFDLGYVPYPSSDNYFGTYQSAISNKDVYAVSTSQNAYKQELAFKVWNEIQTWKTKEDQINDLSTFLQNRMNDEASVSAYLSIYNQITIDPINSLGILKTSNYSWYTAANLAIINGNWRDQMDIIRPSYEDAVETYYGY</sequence>
<dbReference type="PROSITE" id="PS51257">
    <property type="entry name" value="PROKAR_LIPOPROTEIN"/>
    <property type="match status" value="1"/>
</dbReference>
<dbReference type="InterPro" id="IPR042229">
    <property type="entry name" value="Listeria/Bacterioides_rpt_sf"/>
</dbReference>
<dbReference type="SUPFAM" id="SSF53850">
    <property type="entry name" value="Periplasmic binding protein-like II"/>
    <property type="match status" value="1"/>
</dbReference>
<dbReference type="Proteomes" id="UP000315938">
    <property type="component" value="Unassembled WGS sequence"/>
</dbReference>
<evidence type="ECO:0000256" key="1">
    <source>
        <dbReference type="ARBA" id="ARBA00004196"/>
    </source>
</evidence>
<dbReference type="NCBIfam" id="TIGR02543">
    <property type="entry name" value="List_Bact_rpt"/>
    <property type="match status" value="2"/>
</dbReference>
<dbReference type="RefSeq" id="WP_143215689.1">
    <property type="nucleotide sequence ID" value="NZ_JACAOE010000001.1"/>
</dbReference>
<dbReference type="Pfam" id="PF09479">
    <property type="entry name" value="Flg_new"/>
    <property type="match status" value="4"/>
</dbReference>
<gene>
    <name evidence="2" type="ORF">FNV44_03940</name>
</gene>
<evidence type="ECO:0000313" key="3">
    <source>
        <dbReference type="Proteomes" id="UP000315938"/>
    </source>
</evidence>
<dbReference type="EMBL" id="VKID01000001">
    <property type="protein sequence ID" value="TRY00207.1"/>
    <property type="molecule type" value="Genomic_DNA"/>
</dbReference>